<feature type="domain" description="Cytidyltransferase-like" evidence="10">
    <location>
        <begin position="5"/>
        <end position="134"/>
    </location>
</feature>
<comment type="function">
    <text evidence="9">Reversibly transfers an adenylyl group from ATP to 4'-phosphopantetheine, yielding dephospho-CoA (dPCoA) and pyrophosphate.</text>
</comment>
<comment type="subcellular location">
    <subcellularLocation>
        <location evidence="9">Cytoplasm</location>
    </subcellularLocation>
</comment>
<feature type="binding site" evidence="9">
    <location>
        <begin position="9"/>
        <end position="10"/>
    </location>
    <ligand>
        <name>ATP</name>
        <dbReference type="ChEBI" id="CHEBI:30616"/>
    </ligand>
</feature>
<evidence type="ECO:0000313" key="12">
    <source>
        <dbReference type="Proteomes" id="UP001236620"/>
    </source>
</evidence>
<feature type="binding site" evidence="9">
    <location>
        <begin position="124"/>
        <end position="130"/>
    </location>
    <ligand>
        <name>ATP</name>
        <dbReference type="ChEBI" id="CHEBI:30616"/>
    </ligand>
</feature>
<dbReference type="PRINTS" id="PR01020">
    <property type="entry name" value="LPSBIOSNTHSS"/>
</dbReference>
<name>A0ABU0NFG4_9MOLU</name>
<comment type="subunit">
    <text evidence="9">Homohexamer.</text>
</comment>
<dbReference type="InterPro" id="IPR004821">
    <property type="entry name" value="Cyt_trans-like"/>
</dbReference>
<feature type="binding site" evidence="9">
    <location>
        <position position="99"/>
    </location>
    <ligand>
        <name>ATP</name>
        <dbReference type="ChEBI" id="CHEBI:30616"/>
    </ligand>
</feature>
<evidence type="ECO:0000256" key="8">
    <source>
        <dbReference type="ARBA" id="ARBA00029346"/>
    </source>
</evidence>
<keyword evidence="1 9" id="KW-0963">Cytoplasm</keyword>
<dbReference type="NCBIfam" id="TIGR01510">
    <property type="entry name" value="coaD_prev_kdtB"/>
    <property type="match status" value="1"/>
</dbReference>
<comment type="cofactor">
    <cofactor evidence="9">
        <name>Mg(2+)</name>
        <dbReference type="ChEBI" id="CHEBI:18420"/>
    </cofactor>
</comment>
<feature type="binding site" evidence="9">
    <location>
        <position position="17"/>
    </location>
    <ligand>
        <name>ATP</name>
        <dbReference type="ChEBI" id="CHEBI:30616"/>
    </ligand>
</feature>
<evidence type="ECO:0000256" key="4">
    <source>
        <dbReference type="ARBA" id="ARBA00022741"/>
    </source>
</evidence>
<feature type="binding site" evidence="9">
    <location>
        <position position="41"/>
    </location>
    <ligand>
        <name>substrate</name>
    </ligand>
</feature>
<keyword evidence="5 9" id="KW-0067">ATP-binding</keyword>
<feature type="site" description="Transition state stabilizer" evidence="9">
    <location>
        <position position="17"/>
    </location>
</feature>
<accession>A0ABU0NFG4</accession>
<evidence type="ECO:0000256" key="6">
    <source>
        <dbReference type="ARBA" id="ARBA00022842"/>
    </source>
</evidence>
<evidence type="ECO:0000256" key="9">
    <source>
        <dbReference type="HAMAP-Rule" id="MF_00151"/>
    </source>
</evidence>
<feature type="binding site" evidence="9">
    <location>
        <position position="9"/>
    </location>
    <ligand>
        <name>substrate</name>
    </ligand>
</feature>
<dbReference type="Proteomes" id="UP001236620">
    <property type="component" value="Unassembled WGS sequence"/>
</dbReference>
<sequence>MKIAIYPGSFDPFHDGHLNIVKKASYLFDKLYIVVSKNINKSTLLSFEKRIEIINNLTKDFKNISVIANKDQLTTDIAKKLNAKYIVRGLRSQRDFDYELNYYDGFKSLDPNIEIVYFISDVEKRQLSSSAIKEIQFYKN</sequence>
<feature type="binding site" evidence="9">
    <location>
        <begin position="89"/>
        <end position="91"/>
    </location>
    <ligand>
        <name>ATP</name>
        <dbReference type="ChEBI" id="CHEBI:30616"/>
    </ligand>
</feature>
<gene>
    <name evidence="9" type="primary">coaD</name>
    <name evidence="11" type="ORF">J2Z63_000548</name>
</gene>
<feature type="binding site" evidence="9">
    <location>
        <position position="74"/>
    </location>
    <ligand>
        <name>substrate</name>
    </ligand>
</feature>
<proteinExistence type="inferred from homology"/>
<evidence type="ECO:0000256" key="1">
    <source>
        <dbReference type="ARBA" id="ARBA00022490"/>
    </source>
</evidence>
<dbReference type="EC" id="2.7.7.3" evidence="9"/>
<comment type="catalytic activity">
    <reaction evidence="8 9">
        <text>(R)-4'-phosphopantetheine + ATP + H(+) = 3'-dephospho-CoA + diphosphate</text>
        <dbReference type="Rhea" id="RHEA:19801"/>
        <dbReference type="ChEBI" id="CHEBI:15378"/>
        <dbReference type="ChEBI" id="CHEBI:30616"/>
        <dbReference type="ChEBI" id="CHEBI:33019"/>
        <dbReference type="ChEBI" id="CHEBI:57328"/>
        <dbReference type="ChEBI" id="CHEBI:61723"/>
        <dbReference type="EC" id="2.7.7.3"/>
    </reaction>
</comment>
<keyword evidence="7 9" id="KW-0173">Coenzyme A biosynthesis</keyword>
<keyword evidence="2 9" id="KW-0808">Transferase</keyword>
<evidence type="ECO:0000256" key="5">
    <source>
        <dbReference type="ARBA" id="ARBA00022840"/>
    </source>
</evidence>
<feature type="binding site" evidence="9">
    <location>
        <position position="88"/>
    </location>
    <ligand>
        <name>substrate</name>
    </ligand>
</feature>
<comment type="pathway">
    <text evidence="9">Cofactor biosynthesis; coenzyme A biosynthesis; CoA from (R)-pantothenate: step 4/5.</text>
</comment>
<dbReference type="PANTHER" id="PTHR21342">
    <property type="entry name" value="PHOSPHOPANTETHEINE ADENYLYLTRANSFERASE"/>
    <property type="match status" value="1"/>
</dbReference>
<dbReference type="HAMAP" id="MF_00151">
    <property type="entry name" value="PPAT_bact"/>
    <property type="match status" value="1"/>
</dbReference>
<evidence type="ECO:0000256" key="2">
    <source>
        <dbReference type="ARBA" id="ARBA00022679"/>
    </source>
</evidence>
<dbReference type="NCBIfam" id="TIGR00125">
    <property type="entry name" value="cyt_tran_rel"/>
    <property type="match status" value="1"/>
</dbReference>
<evidence type="ECO:0000313" key="11">
    <source>
        <dbReference type="EMBL" id="MDQ0567902.1"/>
    </source>
</evidence>
<organism evidence="11 12">
    <name type="scientific">Mycoplasma yeatsii</name>
    <dbReference type="NCBI Taxonomy" id="51365"/>
    <lineage>
        <taxon>Bacteria</taxon>
        <taxon>Bacillati</taxon>
        <taxon>Mycoplasmatota</taxon>
        <taxon>Mollicutes</taxon>
        <taxon>Mycoplasmataceae</taxon>
        <taxon>Mycoplasma</taxon>
    </lineage>
</organism>
<protein>
    <recommendedName>
        <fullName evidence="9">Phosphopantetheine adenylyltransferase</fullName>
        <ecNumber evidence="9">2.7.7.3</ecNumber>
    </recommendedName>
    <alternativeName>
        <fullName evidence="9">Dephospho-CoA pyrophosphorylase</fullName>
    </alternativeName>
    <alternativeName>
        <fullName evidence="9">Pantetheine-phosphate adenylyltransferase</fullName>
        <shortName evidence="9">PPAT</shortName>
    </alternativeName>
</protein>
<dbReference type="GO" id="GO:0004595">
    <property type="term" value="F:pantetheine-phosphate adenylyltransferase activity"/>
    <property type="evidence" value="ECO:0007669"/>
    <property type="project" value="UniProtKB-EC"/>
</dbReference>
<dbReference type="RefSeq" id="WP_307444982.1">
    <property type="nucleotide sequence ID" value="NZ_JAUSWP010000004.1"/>
</dbReference>
<dbReference type="PANTHER" id="PTHR21342:SF1">
    <property type="entry name" value="PHOSPHOPANTETHEINE ADENYLYLTRANSFERASE"/>
    <property type="match status" value="1"/>
</dbReference>
<dbReference type="InterPro" id="IPR001980">
    <property type="entry name" value="PPAT"/>
</dbReference>
<evidence type="ECO:0000259" key="10">
    <source>
        <dbReference type="Pfam" id="PF01467"/>
    </source>
</evidence>
<comment type="similarity">
    <text evidence="9">Belongs to the bacterial CoaD family.</text>
</comment>
<dbReference type="SUPFAM" id="SSF52374">
    <property type="entry name" value="Nucleotidylyl transferase"/>
    <property type="match status" value="1"/>
</dbReference>
<keyword evidence="12" id="KW-1185">Reference proteome</keyword>
<evidence type="ECO:0000256" key="3">
    <source>
        <dbReference type="ARBA" id="ARBA00022695"/>
    </source>
</evidence>
<evidence type="ECO:0000256" key="7">
    <source>
        <dbReference type="ARBA" id="ARBA00022993"/>
    </source>
</evidence>
<dbReference type="Gene3D" id="3.40.50.620">
    <property type="entry name" value="HUPs"/>
    <property type="match status" value="1"/>
</dbReference>
<dbReference type="InterPro" id="IPR014729">
    <property type="entry name" value="Rossmann-like_a/b/a_fold"/>
</dbReference>
<dbReference type="EMBL" id="JAUSWP010000004">
    <property type="protein sequence ID" value="MDQ0567902.1"/>
    <property type="molecule type" value="Genomic_DNA"/>
</dbReference>
<keyword evidence="4 9" id="KW-0547">Nucleotide-binding</keyword>
<comment type="caution">
    <text evidence="11">The sequence shown here is derived from an EMBL/GenBank/DDBJ whole genome shotgun (WGS) entry which is preliminary data.</text>
</comment>
<keyword evidence="6 9" id="KW-0460">Magnesium</keyword>
<keyword evidence="3 9" id="KW-0548">Nucleotidyltransferase</keyword>
<dbReference type="Pfam" id="PF01467">
    <property type="entry name" value="CTP_transf_like"/>
    <property type="match status" value="1"/>
</dbReference>
<reference evidence="11" key="1">
    <citation type="submission" date="2023-07" db="EMBL/GenBank/DDBJ databases">
        <title>Genomic Encyclopedia of Type Strains, Phase IV (KMG-IV): sequencing the most valuable type-strain genomes for metagenomic binning, comparative biology and taxonomic classification.</title>
        <authorList>
            <person name="Goeker M."/>
        </authorList>
    </citation>
    <scope>NUCLEOTIDE SEQUENCE [LARGE SCALE GENOMIC DNA]</scope>
    <source>
        <strain evidence="11">DSM 22019</strain>
    </source>
</reference>